<evidence type="ECO:0000313" key="11">
    <source>
        <dbReference type="Proteomes" id="UP000464597"/>
    </source>
</evidence>
<dbReference type="Pfam" id="PF01758">
    <property type="entry name" value="SBF"/>
    <property type="match status" value="1"/>
</dbReference>
<evidence type="ECO:0000256" key="8">
    <source>
        <dbReference type="SAM" id="MobiDB-lite"/>
    </source>
</evidence>
<evidence type="ECO:0000256" key="6">
    <source>
        <dbReference type="ARBA" id="ARBA00022989"/>
    </source>
</evidence>
<gene>
    <name evidence="10" type="ORF">GSU69_17105</name>
</gene>
<dbReference type="InterPro" id="IPR004706">
    <property type="entry name" value="Arsenical-R_Acr3"/>
</dbReference>
<feature type="region of interest" description="Disordered" evidence="8">
    <location>
        <begin position="358"/>
        <end position="396"/>
    </location>
</feature>
<feature type="transmembrane region" description="Helical" evidence="9">
    <location>
        <begin position="136"/>
        <end position="159"/>
    </location>
</feature>
<feature type="transmembrane region" description="Helical" evidence="9">
    <location>
        <begin position="105"/>
        <end position="124"/>
    </location>
</feature>
<evidence type="ECO:0000256" key="3">
    <source>
        <dbReference type="ARBA" id="ARBA00022448"/>
    </source>
</evidence>
<name>A0ABX6H347_9MICO</name>
<keyword evidence="3" id="KW-0813">Transport</keyword>
<keyword evidence="4" id="KW-1003">Cell membrane</keyword>
<keyword evidence="6 9" id="KW-1133">Transmembrane helix</keyword>
<keyword evidence="11" id="KW-1185">Reference proteome</keyword>
<evidence type="ECO:0000256" key="9">
    <source>
        <dbReference type="SAM" id="Phobius"/>
    </source>
</evidence>
<reference evidence="11" key="1">
    <citation type="submission" date="2019-12" db="EMBL/GenBank/DDBJ databases">
        <title>Complete and draft genome sequences of new strains and members of some known species of the genus Rathayibacter isolated from plants.</title>
        <authorList>
            <person name="Tarlachkov S.V."/>
            <person name="Starodumova I.P."/>
            <person name="Dorofeeva L.V."/>
            <person name="Prisyazhnaya N.V."/>
            <person name="Leyn S."/>
            <person name="Zlamal J."/>
            <person name="Elan M."/>
            <person name="Osterman A.L."/>
            <person name="Nadler S."/>
            <person name="Subbotin S.A."/>
            <person name="Evtushenko L.I."/>
        </authorList>
    </citation>
    <scope>NUCLEOTIDE SEQUENCE [LARGE SCALE GENOMIC DNA]</scope>
    <source>
        <strain evidence="11">VKM Ac-2802</strain>
    </source>
</reference>
<feature type="compositionally biased region" description="Pro residues" evidence="8">
    <location>
        <begin position="360"/>
        <end position="396"/>
    </location>
</feature>
<dbReference type="Gene3D" id="1.20.1530.20">
    <property type="match status" value="1"/>
</dbReference>
<keyword evidence="7 9" id="KW-0472">Membrane</keyword>
<comment type="subcellular location">
    <subcellularLocation>
        <location evidence="1">Cell membrane</location>
        <topology evidence="1">Multi-pass membrane protein</topology>
    </subcellularLocation>
</comment>
<dbReference type="EMBL" id="CP047180">
    <property type="protein sequence ID" value="QHC64229.1"/>
    <property type="molecule type" value="Genomic_DNA"/>
</dbReference>
<evidence type="ECO:0000256" key="4">
    <source>
        <dbReference type="ARBA" id="ARBA00022475"/>
    </source>
</evidence>
<dbReference type="PANTHER" id="PTHR43057:SF1">
    <property type="entry name" value="ARSENICAL-RESISTANCE PROTEIN 3"/>
    <property type="match status" value="1"/>
</dbReference>
<protein>
    <submittedName>
        <fullName evidence="10">Arsenic resistance protein</fullName>
    </submittedName>
</protein>
<dbReference type="InterPro" id="IPR002657">
    <property type="entry name" value="BilAc:Na_symport/Acr3"/>
</dbReference>
<feature type="transmembrane region" description="Helical" evidence="9">
    <location>
        <begin position="77"/>
        <end position="98"/>
    </location>
</feature>
<evidence type="ECO:0000256" key="7">
    <source>
        <dbReference type="ARBA" id="ARBA00023136"/>
    </source>
</evidence>
<dbReference type="PANTHER" id="PTHR43057">
    <property type="entry name" value="ARSENITE EFFLUX TRANSPORTER"/>
    <property type="match status" value="1"/>
</dbReference>
<evidence type="ECO:0000256" key="2">
    <source>
        <dbReference type="ARBA" id="ARBA00010110"/>
    </source>
</evidence>
<feature type="transmembrane region" description="Helical" evidence="9">
    <location>
        <begin position="267"/>
        <end position="289"/>
    </location>
</feature>
<dbReference type="InterPro" id="IPR038770">
    <property type="entry name" value="Na+/solute_symporter_sf"/>
</dbReference>
<feature type="transmembrane region" description="Helical" evidence="9">
    <location>
        <begin position="166"/>
        <end position="190"/>
    </location>
</feature>
<feature type="transmembrane region" description="Helical" evidence="9">
    <location>
        <begin position="51"/>
        <end position="71"/>
    </location>
</feature>
<evidence type="ECO:0000313" key="10">
    <source>
        <dbReference type="EMBL" id="QHC64229.1"/>
    </source>
</evidence>
<dbReference type="Proteomes" id="UP000464597">
    <property type="component" value="Chromosome"/>
</dbReference>
<feature type="transmembrane region" description="Helical" evidence="9">
    <location>
        <begin position="202"/>
        <end position="224"/>
    </location>
</feature>
<comment type="similarity">
    <text evidence="2">Belongs to the arsenical resistance-3 (ACR3) (TC 2.A.59) family.</text>
</comment>
<feature type="transmembrane region" description="Helical" evidence="9">
    <location>
        <begin position="236"/>
        <end position="261"/>
    </location>
</feature>
<accession>A0ABX6H347</accession>
<evidence type="ECO:0000256" key="1">
    <source>
        <dbReference type="ARBA" id="ARBA00004651"/>
    </source>
</evidence>
<keyword evidence="5 9" id="KW-0812">Transmembrane</keyword>
<organism evidence="10 11">
    <name type="scientific">Rathayibacter festucae</name>
    <dbReference type="NCBI Taxonomy" id="110937"/>
    <lineage>
        <taxon>Bacteria</taxon>
        <taxon>Bacillati</taxon>
        <taxon>Actinomycetota</taxon>
        <taxon>Actinomycetes</taxon>
        <taxon>Micrococcales</taxon>
        <taxon>Microbacteriaceae</taxon>
        <taxon>Rathayibacter</taxon>
    </lineage>
</organism>
<sequence length="396" mass="40863">MEGPLLDRRERGVSSARPAPRAEPLALACAPPTAVPPPVSALVARLERRQVAVYLGAIAAGAVLGLLLPAARHLEGAIEPVLGLLLFATFLGVPFAALGRALRDVRFLAAVGVLNFVVVPVVAYGLSRFVAESPALLFGVLLVLLTPCIDYVIVFAGLAGGASDRLLAAAPLLMLAQLLLLPLYLLLFLGPESVAVVEVAPFARALLLLIVLPLTAAALVQALGRWHRAGRFVESTMLGLMVPLMAATLLVVVASQIGAVGAAAGRLLVLVPLYAAFLAVMVAAGLGVARLFRLDVPSSRALVFSGATRNSLVVLPLALALPAPLALAPVVVVTQTLVELIGMVVLVRLLPRLVRHAPTPDAPTPDAPTPDAPTPDAPTPDAPTPDAPTPDTPTPE</sequence>
<proteinExistence type="inferred from homology"/>
<evidence type="ECO:0000256" key="5">
    <source>
        <dbReference type="ARBA" id="ARBA00022692"/>
    </source>
</evidence>